<dbReference type="Pfam" id="PF08544">
    <property type="entry name" value="GHMP_kinases_C"/>
    <property type="match status" value="1"/>
</dbReference>
<reference evidence="16 17" key="1">
    <citation type="submission" date="2016-10" db="EMBL/GenBank/DDBJ databases">
        <authorList>
            <person name="de Groot N.N."/>
        </authorList>
    </citation>
    <scope>NUCLEOTIDE SEQUENCE [LARGE SCALE GENOMIC DNA]</scope>
    <source>
        <strain>J11</strain>
        <strain evidence="17">PG 39</strain>
    </source>
</reference>
<dbReference type="PRINTS" id="PR00473">
    <property type="entry name" value="GALCTOKINASE"/>
</dbReference>
<dbReference type="GO" id="GO:0004335">
    <property type="term" value="F:galactokinase activity"/>
    <property type="evidence" value="ECO:0007669"/>
    <property type="project" value="UniProtKB-UniRule"/>
</dbReference>
<evidence type="ECO:0000256" key="4">
    <source>
        <dbReference type="ARBA" id="ARBA00022723"/>
    </source>
</evidence>
<evidence type="ECO:0000256" key="12">
    <source>
        <dbReference type="SAM" id="MobiDB-lite"/>
    </source>
</evidence>
<dbReference type="PANTHER" id="PTHR10457:SF7">
    <property type="entry name" value="GALACTOKINASE-RELATED"/>
    <property type="match status" value="1"/>
</dbReference>
<comment type="similarity">
    <text evidence="1">Belongs to the GHMP kinase family. GalK subfamily.</text>
</comment>
<dbReference type="OrthoDB" id="250531at2"/>
<dbReference type="InterPro" id="IPR019741">
    <property type="entry name" value="Galactokinase_CS"/>
</dbReference>
<keyword evidence="4" id="KW-0479">Metal-binding</keyword>
<dbReference type="Gene3D" id="3.30.230.10">
    <property type="match status" value="1"/>
</dbReference>
<dbReference type="InterPro" id="IPR014721">
    <property type="entry name" value="Ribsml_uS5_D2-typ_fold_subgr"/>
</dbReference>
<keyword evidence="9" id="KW-0299">Galactose metabolism</keyword>
<protein>
    <recommendedName>
        <fullName evidence="11">Galactokinase</fullName>
        <ecNumber evidence="11">2.7.1.6</ecNumber>
    </recommendedName>
</protein>
<keyword evidence="10" id="KW-0119">Carbohydrate metabolism</keyword>
<sequence length="409" mass="43397">MNTHVHWIPTRSRTEAAEDATELFRNTYNTNPAGCWVAPGRVNLIGEHVDYAQGISLPFALSQVTAVAAAPREDTLVRITSISGDNTLQTEVDLKDVGPKNPANWSGYIVGTIWALAEAGVVPLRGYDMALVSDVPLGAGLSSSAALECCVAVAACDLQEATAEKDILAKACMRAENEVVGASTGGLDQQISLKGEDGHALAIDFRDNSSYQVPFDMEGHGLAILVVDTNAPHELADGQYASRRAVIDGVSEKFGPLRDQENLNPDQWADENPDPSGTLDAEAWRKKVRARVAHVQSEIARTANAIEELKRGDMQAFGNSMCASHASLRDDYEVSCPELNMVVDTAMAQGALGARMTGGGFGGSAIALVKKADIEKIAQAIADAFAEANFRDPRVAVAIPAAGAQRVEV</sequence>
<dbReference type="PRINTS" id="PR00959">
    <property type="entry name" value="MEVGALKINASE"/>
</dbReference>
<evidence type="ECO:0000256" key="3">
    <source>
        <dbReference type="ARBA" id="ARBA00022679"/>
    </source>
</evidence>
<dbReference type="Pfam" id="PF00288">
    <property type="entry name" value="GHMP_kinases_N"/>
    <property type="match status" value="1"/>
</dbReference>
<keyword evidence="5" id="KW-0547">Nucleotide-binding</keyword>
<dbReference type="RefSeq" id="WP_092284340.1">
    <property type="nucleotide sequence ID" value="NZ_FOPJ01000003.1"/>
</dbReference>
<evidence type="ECO:0000313" key="17">
    <source>
        <dbReference type="Proteomes" id="UP000199065"/>
    </source>
</evidence>
<dbReference type="GO" id="GO:0046872">
    <property type="term" value="F:metal ion binding"/>
    <property type="evidence" value="ECO:0007669"/>
    <property type="project" value="UniProtKB-KW"/>
</dbReference>
<keyword evidence="17" id="KW-1185">Reference proteome</keyword>
<evidence type="ECO:0000256" key="6">
    <source>
        <dbReference type="ARBA" id="ARBA00022777"/>
    </source>
</evidence>
<dbReference type="InterPro" id="IPR000705">
    <property type="entry name" value="Galactokinase"/>
</dbReference>
<dbReference type="EMBL" id="FOPJ01000003">
    <property type="protein sequence ID" value="SFG35575.1"/>
    <property type="molecule type" value="Genomic_DNA"/>
</dbReference>
<dbReference type="STRING" id="185761.SAMN05660282_00627"/>
<dbReference type="FunFam" id="3.30.230.10:FF:000017">
    <property type="entry name" value="Galactokinase"/>
    <property type="match status" value="1"/>
</dbReference>
<name>A0A1I2R4B4_9CORY</name>
<organism evidence="16 17">
    <name type="scientific">Corynebacterium spheniscorum</name>
    <dbReference type="NCBI Taxonomy" id="185761"/>
    <lineage>
        <taxon>Bacteria</taxon>
        <taxon>Bacillati</taxon>
        <taxon>Actinomycetota</taxon>
        <taxon>Actinomycetes</taxon>
        <taxon>Mycobacteriales</taxon>
        <taxon>Corynebacteriaceae</taxon>
        <taxon>Corynebacterium</taxon>
    </lineage>
</organism>
<dbReference type="EC" id="2.7.1.6" evidence="11"/>
<dbReference type="PIRSF" id="PIRSF000530">
    <property type="entry name" value="Galactokinase"/>
    <property type="match status" value="1"/>
</dbReference>
<dbReference type="Gene3D" id="3.30.70.890">
    <property type="entry name" value="GHMP kinase, C-terminal domain"/>
    <property type="match status" value="1"/>
</dbReference>
<feature type="domain" description="GHMP kinase C-terminal" evidence="14">
    <location>
        <begin position="305"/>
        <end position="385"/>
    </location>
</feature>
<dbReference type="GO" id="GO:0005829">
    <property type="term" value="C:cytosol"/>
    <property type="evidence" value="ECO:0007669"/>
    <property type="project" value="TreeGrafter"/>
</dbReference>
<evidence type="ECO:0000256" key="11">
    <source>
        <dbReference type="NCBIfam" id="TIGR00131"/>
    </source>
</evidence>
<evidence type="ECO:0000256" key="9">
    <source>
        <dbReference type="ARBA" id="ARBA00023144"/>
    </source>
</evidence>
<evidence type="ECO:0000256" key="10">
    <source>
        <dbReference type="ARBA" id="ARBA00023277"/>
    </source>
</evidence>
<dbReference type="InterPro" id="IPR036554">
    <property type="entry name" value="GHMP_kinase_C_sf"/>
</dbReference>
<dbReference type="AlphaFoldDB" id="A0A1I2R4B4"/>
<dbReference type="InterPro" id="IPR019539">
    <property type="entry name" value="GalKase_N"/>
</dbReference>
<evidence type="ECO:0000313" key="16">
    <source>
        <dbReference type="EMBL" id="SFG35575.1"/>
    </source>
</evidence>
<dbReference type="Pfam" id="PF10509">
    <property type="entry name" value="GalKase_gal_bdg"/>
    <property type="match status" value="1"/>
</dbReference>
<keyword evidence="2" id="KW-0963">Cytoplasm</keyword>
<dbReference type="InterPro" id="IPR006204">
    <property type="entry name" value="GHMP_kinase_N_dom"/>
</dbReference>
<dbReference type="InterPro" id="IPR013750">
    <property type="entry name" value="GHMP_kinase_C_dom"/>
</dbReference>
<dbReference type="PROSITE" id="PS00106">
    <property type="entry name" value="GALACTOKINASE"/>
    <property type="match status" value="1"/>
</dbReference>
<dbReference type="NCBIfam" id="TIGR00131">
    <property type="entry name" value="gal_kin"/>
    <property type="match status" value="1"/>
</dbReference>
<evidence type="ECO:0000259" key="13">
    <source>
        <dbReference type="Pfam" id="PF00288"/>
    </source>
</evidence>
<keyword evidence="6 16" id="KW-0418">Kinase</keyword>
<keyword evidence="8" id="KW-0460">Magnesium</keyword>
<feature type="region of interest" description="Disordered" evidence="12">
    <location>
        <begin position="255"/>
        <end position="279"/>
    </location>
</feature>
<dbReference type="InterPro" id="IPR006203">
    <property type="entry name" value="GHMP_knse_ATP-bd_CS"/>
</dbReference>
<dbReference type="InterPro" id="IPR020568">
    <property type="entry name" value="Ribosomal_Su5_D2-typ_SF"/>
</dbReference>
<dbReference type="InterPro" id="IPR006206">
    <property type="entry name" value="Mevalonate/galactokinase"/>
</dbReference>
<dbReference type="PANTHER" id="PTHR10457">
    <property type="entry name" value="MEVALONATE KINASE/GALACTOKINASE"/>
    <property type="match status" value="1"/>
</dbReference>
<proteinExistence type="inferred from homology"/>
<gene>
    <name evidence="16" type="ORF">SAMN05660282_00627</name>
</gene>
<dbReference type="Proteomes" id="UP000199065">
    <property type="component" value="Unassembled WGS sequence"/>
</dbReference>
<dbReference type="GO" id="GO:0005524">
    <property type="term" value="F:ATP binding"/>
    <property type="evidence" value="ECO:0007669"/>
    <property type="project" value="UniProtKB-UniRule"/>
</dbReference>
<evidence type="ECO:0000256" key="8">
    <source>
        <dbReference type="ARBA" id="ARBA00022842"/>
    </source>
</evidence>
<feature type="domain" description="GHMP kinase N-terminal" evidence="13">
    <location>
        <begin position="108"/>
        <end position="195"/>
    </location>
</feature>
<evidence type="ECO:0000256" key="7">
    <source>
        <dbReference type="ARBA" id="ARBA00022840"/>
    </source>
</evidence>
<dbReference type="FunFam" id="3.30.70.890:FF:000001">
    <property type="entry name" value="Galactokinase"/>
    <property type="match status" value="1"/>
</dbReference>
<evidence type="ECO:0000259" key="15">
    <source>
        <dbReference type="Pfam" id="PF10509"/>
    </source>
</evidence>
<feature type="domain" description="Galactokinase N-terminal" evidence="15">
    <location>
        <begin position="22"/>
        <end position="71"/>
    </location>
</feature>
<evidence type="ECO:0000256" key="1">
    <source>
        <dbReference type="ARBA" id="ARBA00006566"/>
    </source>
</evidence>
<evidence type="ECO:0000256" key="2">
    <source>
        <dbReference type="ARBA" id="ARBA00022490"/>
    </source>
</evidence>
<keyword evidence="7" id="KW-0067">ATP-binding</keyword>
<evidence type="ECO:0000259" key="14">
    <source>
        <dbReference type="Pfam" id="PF08544"/>
    </source>
</evidence>
<accession>A0A1I2R4B4</accession>
<keyword evidence="3" id="KW-0808">Transferase</keyword>
<dbReference type="SUPFAM" id="SSF54211">
    <property type="entry name" value="Ribosomal protein S5 domain 2-like"/>
    <property type="match status" value="1"/>
</dbReference>
<dbReference type="GO" id="GO:0006012">
    <property type="term" value="P:galactose metabolic process"/>
    <property type="evidence" value="ECO:0007669"/>
    <property type="project" value="UniProtKB-UniRule"/>
</dbReference>
<evidence type="ECO:0000256" key="5">
    <source>
        <dbReference type="ARBA" id="ARBA00022741"/>
    </source>
</evidence>
<dbReference type="SUPFAM" id="SSF55060">
    <property type="entry name" value="GHMP Kinase, C-terminal domain"/>
    <property type="match status" value="1"/>
</dbReference>
<dbReference type="PROSITE" id="PS00627">
    <property type="entry name" value="GHMP_KINASES_ATP"/>
    <property type="match status" value="1"/>
</dbReference>